<evidence type="ECO:0000256" key="2">
    <source>
        <dbReference type="ARBA" id="ARBA00022801"/>
    </source>
</evidence>
<dbReference type="PANTHER" id="PTHR11358:SF26">
    <property type="entry name" value="GUANIDINO ACID HYDROLASE, MITOCHONDRIAL"/>
    <property type="match status" value="1"/>
</dbReference>
<keyword evidence="1" id="KW-0479">Metal-binding</keyword>
<dbReference type="GO" id="GO:0046872">
    <property type="term" value="F:metal ion binding"/>
    <property type="evidence" value="ECO:0007669"/>
    <property type="project" value="UniProtKB-KW"/>
</dbReference>
<evidence type="ECO:0000313" key="3">
    <source>
        <dbReference type="EMBL" id="SVE42160.1"/>
    </source>
</evidence>
<dbReference type="Pfam" id="PF00491">
    <property type="entry name" value="Arginase"/>
    <property type="match status" value="1"/>
</dbReference>
<gene>
    <name evidence="3" type="ORF">METZ01_LOCUS495014</name>
</gene>
<keyword evidence="2" id="KW-0378">Hydrolase</keyword>
<dbReference type="InterPro" id="IPR006035">
    <property type="entry name" value="Ureohydrolase"/>
</dbReference>
<organism evidence="3">
    <name type="scientific">marine metagenome</name>
    <dbReference type="NCBI Taxonomy" id="408172"/>
    <lineage>
        <taxon>unclassified sequences</taxon>
        <taxon>metagenomes</taxon>
        <taxon>ecological metagenomes</taxon>
    </lineage>
</organism>
<dbReference type="InterPro" id="IPR023696">
    <property type="entry name" value="Ureohydrolase_dom_sf"/>
</dbReference>
<sequence length="91" mass="9714">MSIVKRLNQKTGETIATVGFPFDAQSSFLQGPAEAPPLIREAVFSPSANTWSETGVDVAAPGHILDLGDVPLTNTAEDFNEIEETISQIVN</sequence>
<protein>
    <recommendedName>
        <fullName evidence="4">Agmatinase</fullName>
    </recommendedName>
</protein>
<dbReference type="Gene3D" id="3.40.800.10">
    <property type="entry name" value="Ureohydrolase domain"/>
    <property type="match status" value="1"/>
</dbReference>
<evidence type="ECO:0008006" key="4">
    <source>
        <dbReference type="Google" id="ProtNLM"/>
    </source>
</evidence>
<dbReference type="PANTHER" id="PTHR11358">
    <property type="entry name" value="ARGINASE/AGMATINASE"/>
    <property type="match status" value="1"/>
</dbReference>
<reference evidence="3" key="1">
    <citation type="submission" date="2018-05" db="EMBL/GenBank/DDBJ databases">
        <authorList>
            <person name="Lanie J.A."/>
            <person name="Ng W.-L."/>
            <person name="Kazmierczak K.M."/>
            <person name="Andrzejewski T.M."/>
            <person name="Davidsen T.M."/>
            <person name="Wayne K.J."/>
            <person name="Tettelin H."/>
            <person name="Glass J.I."/>
            <person name="Rusch D."/>
            <person name="Podicherti R."/>
            <person name="Tsui H.-C.T."/>
            <person name="Winkler M.E."/>
        </authorList>
    </citation>
    <scope>NUCLEOTIDE SEQUENCE</scope>
</reference>
<feature type="non-terminal residue" evidence="3">
    <location>
        <position position="91"/>
    </location>
</feature>
<dbReference type="PROSITE" id="PS51409">
    <property type="entry name" value="ARGINASE_2"/>
    <property type="match status" value="1"/>
</dbReference>
<evidence type="ECO:0000256" key="1">
    <source>
        <dbReference type="ARBA" id="ARBA00022723"/>
    </source>
</evidence>
<dbReference type="AlphaFoldDB" id="A0A383DCW4"/>
<dbReference type="EMBL" id="UINC01216145">
    <property type="protein sequence ID" value="SVE42160.1"/>
    <property type="molecule type" value="Genomic_DNA"/>
</dbReference>
<dbReference type="SUPFAM" id="SSF52768">
    <property type="entry name" value="Arginase/deacetylase"/>
    <property type="match status" value="1"/>
</dbReference>
<accession>A0A383DCW4</accession>
<dbReference type="GO" id="GO:0033389">
    <property type="term" value="P:putrescine biosynthetic process from arginine, via agmatine"/>
    <property type="evidence" value="ECO:0007669"/>
    <property type="project" value="TreeGrafter"/>
</dbReference>
<name>A0A383DCW4_9ZZZZ</name>
<dbReference type="GO" id="GO:0008783">
    <property type="term" value="F:agmatinase activity"/>
    <property type="evidence" value="ECO:0007669"/>
    <property type="project" value="TreeGrafter"/>
</dbReference>
<proteinExistence type="predicted"/>